<dbReference type="EMBL" id="JAHRIM010073646">
    <property type="protein sequence ID" value="MEQ2273961.1"/>
    <property type="molecule type" value="Genomic_DNA"/>
</dbReference>
<evidence type="ECO:0000256" key="4">
    <source>
        <dbReference type="ARBA" id="ARBA00023175"/>
    </source>
</evidence>
<dbReference type="Proteomes" id="UP001444071">
    <property type="component" value="Unassembled WGS sequence"/>
</dbReference>
<reference evidence="8 9" key="1">
    <citation type="submission" date="2021-06" db="EMBL/GenBank/DDBJ databases">
        <authorList>
            <person name="Palmer J.M."/>
        </authorList>
    </citation>
    <scope>NUCLEOTIDE SEQUENCE [LARGE SCALE GENOMIC DNA]</scope>
    <source>
        <strain evidence="8 9">XR_2019</strain>
        <tissue evidence="8">Muscle</tissue>
    </source>
</reference>
<dbReference type="SMART" id="SM00242">
    <property type="entry name" value="MYSc"/>
    <property type="match status" value="1"/>
</dbReference>
<evidence type="ECO:0000256" key="1">
    <source>
        <dbReference type="ARBA" id="ARBA00022741"/>
    </source>
</evidence>
<evidence type="ECO:0000256" key="2">
    <source>
        <dbReference type="ARBA" id="ARBA00022840"/>
    </source>
</evidence>
<evidence type="ECO:0000313" key="9">
    <source>
        <dbReference type="Proteomes" id="UP001444071"/>
    </source>
</evidence>
<proteinExistence type="inferred from homology"/>
<keyword evidence="5" id="KW-0009">Actin-binding</keyword>
<organism evidence="8 9">
    <name type="scientific">Xenotaenia resolanae</name>
    <dbReference type="NCBI Taxonomy" id="208358"/>
    <lineage>
        <taxon>Eukaryota</taxon>
        <taxon>Metazoa</taxon>
        <taxon>Chordata</taxon>
        <taxon>Craniata</taxon>
        <taxon>Vertebrata</taxon>
        <taxon>Euteleostomi</taxon>
        <taxon>Actinopterygii</taxon>
        <taxon>Neopterygii</taxon>
        <taxon>Teleostei</taxon>
        <taxon>Neoteleostei</taxon>
        <taxon>Acanthomorphata</taxon>
        <taxon>Ovalentaria</taxon>
        <taxon>Atherinomorphae</taxon>
        <taxon>Cyprinodontiformes</taxon>
        <taxon>Goodeidae</taxon>
        <taxon>Xenotaenia</taxon>
    </lineage>
</organism>
<accession>A0ABV0WX79</accession>
<dbReference type="Gene3D" id="1.20.120.720">
    <property type="entry name" value="Myosin VI head, motor domain, U50 subdomain"/>
    <property type="match status" value="1"/>
</dbReference>
<comment type="caution">
    <text evidence="8">The sequence shown here is derived from an EMBL/GenBank/DDBJ whole genome shotgun (WGS) entry which is preliminary data.</text>
</comment>
<dbReference type="PRINTS" id="PR00193">
    <property type="entry name" value="MYOSINHEAVY"/>
</dbReference>
<dbReference type="PANTHER" id="PTHR46049">
    <property type="entry name" value="AGAP003327-PA"/>
    <property type="match status" value="1"/>
</dbReference>
<name>A0ABV0WX79_9TELE</name>
<evidence type="ECO:0000256" key="3">
    <source>
        <dbReference type="ARBA" id="ARBA00023123"/>
    </source>
</evidence>
<dbReference type="InterPro" id="IPR051724">
    <property type="entry name" value="Actin_motor_Myosin"/>
</dbReference>
<dbReference type="InterPro" id="IPR036961">
    <property type="entry name" value="Kinesin_motor_dom_sf"/>
</dbReference>
<feature type="domain" description="Myosin motor" evidence="7">
    <location>
        <begin position="1"/>
        <end position="409"/>
    </location>
</feature>
<evidence type="ECO:0000256" key="6">
    <source>
        <dbReference type="SAM" id="SignalP"/>
    </source>
</evidence>
<keyword evidence="3 5" id="KW-0518">Myosin</keyword>
<evidence type="ECO:0000313" key="8">
    <source>
        <dbReference type="EMBL" id="MEQ2273961.1"/>
    </source>
</evidence>
<feature type="chain" id="PRO_5046788833" evidence="6">
    <location>
        <begin position="27"/>
        <end position="409"/>
    </location>
</feature>
<dbReference type="InterPro" id="IPR027417">
    <property type="entry name" value="P-loop_NTPase"/>
</dbReference>
<feature type="signal peptide" evidence="6">
    <location>
        <begin position="1"/>
        <end position="26"/>
    </location>
</feature>
<keyword evidence="4" id="KW-0505">Motor protein</keyword>
<protein>
    <submittedName>
        <fullName evidence="8">Unconventional myosin-VIIa</fullName>
    </submittedName>
</protein>
<keyword evidence="6" id="KW-0732">Signal</keyword>
<keyword evidence="2" id="KW-0067">ATP-binding</keyword>
<dbReference type="Gene3D" id="1.10.10.820">
    <property type="match status" value="1"/>
</dbReference>
<comment type="similarity">
    <text evidence="5">Belongs to the TRAFAC class myosin-kinesin ATPase superfamily. Myosin family.</text>
</comment>
<dbReference type="PANTHER" id="PTHR46049:SF10">
    <property type="entry name" value="MYOSIN VIIA"/>
    <property type="match status" value="1"/>
</dbReference>
<dbReference type="InterPro" id="IPR001609">
    <property type="entry name" value="Myosin_head_motor_dom-like"/>
</dbReference>
<dbReference type="Gene3D" id="1.20.58.530">
    <property type="match status" value="1"/>
</dbReference>
<feature type="non-terminal residue" evidence="8">
    <location>
        <position position="409"/>
    </location>
</feature>
<dbReference type="PROSITE" id="PS51456">
    <property type="entry name" value="MYOSIN_MOTOR"/>
    <property type="match status" value="1"/>
</dbReference>
<evidence type="ECO:0000256" key="5">
    <source>
        <dbReference type="PROSITE-ProRule" id="PRU00782"/>
    </source>
</evidence>
<evidence type="ECO:0000259" key="7">
    <source>
        <dbReference type="PROSITE" id="PS51456"/>
    </source>
</evidence>
<dbReference type="SUPFAM" id="SSF52540">
    <property type="entry name" value="P-loop containing nucleoside triphosphate hydrolases"/>
    <property type="match status" value="1"/>
</dbReference>
<gene>
    <name evidence="8" type="primary">MYO7A_3</name>
    <name evidence="8" type="ORF">XENORESO_011597</name>
</gene>
<sequence>MHSRHINPCIWVTLSVVCVIPPSAFGNAKTIRNDNSSRFGKYIDIHFNKRGAIEGAKIEQYLLEKSRVCRQVWLQDNFNALQALLYPASMKAYDERNYHIFYCMLKGMTVDEKKKLGLSKATDYTYLTIGKCTVCDGRDDLKEYSNIRSAMKVLMFTEKENWEITKLLAAILHMGNLRYEARTYDNLDACEVVRCTHLTTAATLLEVDCKDLMNCLTSRTLITRGETVSTPLSMEQALDVRDAFVKGIYGRLFVWIVEKINAAIYKPASSQPKALRRSIGLLDIFGFENFTINSFEQLCINFANENLQQFFVRHVFKLEQEEYNLENINWQHIEFTDNQDALDMIAIKPMNIISLIDEESKFPKGTDTTMLNKLNFQHKLNTNYIPPKNNYETQFGIQHFAGVVYYETR</sequence>
<keyword evidence="9" id="KW-1185">Reference proteome</keyword>
<dbReference type="Gene3D" id="3.40.850.10">
    <property type="entry name" value="Kinesin motor domain"/>
    <property type="match status" value="1"/>
</dbReference>
<comment type="caution">
    <text evidence="5">Lacks conserved residue(s) required for the propagation of feature annotation.</text>
</comment>
<keyword evidence="1" id="KW-0547">Nucleotide-binding</keyword>
<dbReference type="Pfam" id="PF00063">
    <property type="entry name" value="Myosin_head"/>
    <property type="match status" value="1"/>
</dbReference>